<dbReference type="EMBL" id="LGGN01000055">
    <property type="protein sequence ID" value="KUK78242.1"/>
    <property type="molecule type" value="Genomic_DNA"/>
</dbReference>
<dbReference type="Proteomes" id="UP000053860">
    <property type="component" value="Unassembled WGS sequence"/>
</dbReference>
<gene>
    <name evidence="1" type="ORF">XD92_0437</name>
</gene>
<accession>A0A101HK00</accession>
<organism evidence="1 2">
    <name type="scientific">Proteiniphilum acetatigenes</name>
    <dbReference type="NCBI Taxonomy" id="294710"/>
    <lineage>
        <taxon>Bacteria</taxon>
        <taxon>Pseudomonadati</taxon>
        <taxon>Bacteroidota</taxon>
        <taxon>Bacteroidia</taxon>
        <taxon>Bacteroidales</taxon>
        <taxon>Dysgonomonadaceae</taxon>
        <taxon>Proteiniphilum</taxon>
    </lineage>
</organism>
<dbReference type="AlphaFoldDB" id="A0A101HK00"/>
<evidence type="ECO:0008006" key="3">
    <source>
        <dbReference type="Google" id="ProtNLM"/>
    </source>
</evidence>
<dbReference type="InterPro" id="IPR025563">
    <property type="entry name" value="DUF4286"/>
</dbReference>
<sequence length="102" mass="11585">MIVFNTTFHVDAAFHEEFVDYMLEVFIPIATRSGLLTSPRLSRVFGEEGEEGHAYAMEFTAADLATLEQWNNEESNRVVSPLLEKFKEKVAGFSTVMQTISY</sequence>
<comment type="caution">
    <text evidence="1">The sequence shown here is derived from an EMBL/GenBank/DDBJ whole genome shotgun (WGS) entry which is preliminary data.</text>
</comment>
<evidence type="ECO:0000313" key="2">
    <source>
        <dbReference type="Proteomes" id="UP000053860"/>
    </source>
</evidence>
<protein>
    <recommendedName>
        <fullName evidence="3">DUF4286 domain-containing protein</fullName>
    </recommendedName>
</protein>
<dbReference type="Pfam" id="PF14114">
    <property type="entry name" value="DUF4286"/>
    <property type="match status" value="1"/>
</dbReference>
<evidence type="ECO:0000313" key="1">
    <source>
        <dbReference type="EMBL" id="KUK78242.1"/>
    </source>
</evidence>
<reference evidence="2" key="1">
    <citation type="journal article" date="2015" name="MBio">
        <title>Genome-Resolved Metagenomic Analysis Reveals Roles for Candidate Phyla and Other Microbial Community Members in Biogeochemical Transformations in Oil Reservoirs.</title>
        <authorList>
            <person name="Hu P."/>
            <person name="Tom L."/>
            <person name="Singh A."/>
            <person name="Thomas B.C."/>
            <person name="Baker B.J."/>
            <person name="Piceno Y.M."/>
            <person name="Andersen G.L."/>
            <person name="Banfield J.F."/>
        </authorList>
    </citation>
    <scope>NUCLEOTIDE SEQUENCE [LARGE SCALE GENOMIC DNA]</scope>
</reference>
<name>A0A101HK00_9BACT</name>
<proteinExistence type="predicted"/>